<keyword evidence="7" id="KW-0614">Plasmid</keyword>
<dbReference type="Pfam" id="PF02630">
    <property type="entry name" value="SCO1-SenC"/>
    <property type="match status" value="1"/>
</dbReference>
<evidence type="ECO:0000256" key="4">
    <source>
        <dbReference type="PIRSR" id="PIRSR603782-2"/>
    </source>
</evidence>
<dbReference type="Gene3D" id="3.40.30.10">
    <property type="entry name" value="Glutaredoxin"/>
    <property type="match status" value="1"/>
</dbReference>
<evidence type="ECO:0000256" key="1">
    <source>
        <dbReference type="ARBA" id="ARBA00010996"/>
    </source>
</evidence>
<dbReference type="CDD" id="cd02968">
    <property type="entry name" value="SCO"/>
    <property type="match status" value="1"/>
</dbReference>
<feature type="chain" id="PRO_5008536128" description="Thioredoxin domain-containing protein" evidence="5">
    <location>
        <begin position="21"/>
        <end position="194"/>
    </location>
</feature>
<feature type="signal peptide" evidence="5">
    <location>
        <begin position="1"/>
        <end position="20"/>
    </location>
</feature>
<keyword evidence="3" id="KW-0479">Metal-binding</keyword>
<evidence type="ECO:0000256" key="5">
    <source>
        <dbReference type="SAM" id="SignalP"/>
    </source>
</evidence>
<geneLocation type="plasmid" evidence="7">
    <name>unnamed1</name>
</geneLocation>
<dbReference type="PROSITE" id="PS51257">
    <property type="entry name" value="PROKAR_LIPOPROTEIN"/>
    <property type="match status" value="1"/>
</dbReference>
<feature type="binding site" evidence="3">
    <location>
        <position position="71"/>
    </location>
    <ligand>
        <name>Cu cation</name>
        <dbReference type="ChEBI" id="CHEBI:23378"/>
    </ligand>
</feature>
<feature type="disulfide bond" description="Redox-active" evidence="4">
    <location>
        <begin position="67"/>
        <end position="71"/>
    </location>
</feature>
<comment type="similarity">
    <text evidence="1">Belongs to the SCO1/2 family.</text>
</comment>
<keyword evidence="2 3" id="KW-0186">Copper</keyword>
<dbReference type="GO" id="GO:0046872">
    <property type="term" value="F:metal ion binding"/>
    <property type="evidence" value="ECO:0007669"/>
    <property type="project" value="UniProtKB-KW"/>
</dbReference>
<protein>
    <recommendedName>
        <fullName evidence="6">Thioredoxin domain-containing protein</fullName>
    </recommendedName>
</protein>
<dbReference type="InterPro" id="IPR036249">
    <property type="entry name" value="Thioredoxin-like_sf"/>
</dbReference>
<dbReference type="PROSITE" id="PS51352">
    <property type="entry name" value="THIOREDOXIN_2"/>
    <property type="match status" value="1"/>
</dbReference>
<feature type="binding site" evidence="3">
    <location>
        <position position="67"/>
    </location>
    <ligand>
        <name>Cu cation</name>
        <dbReference type="ChEBI" id="CHEBI:23378"/>
    </ligand>
</feature>
<evidence type="ECO:0000256" key="2">
    <source>
        <dbReference type="ARBA" id="ARBA00023008"/>
    </source>
</evidence>
<accession>A0A1B2ER52</accession>
<dbReference type="InterPro" id="IPR013766">
    <property type="entry name" value="Thioredoxin_domain"/>
</dbReference>
<dbReference type="RefSeq" id="WP_099513409.1">
    <property type="nucleotide sequence ID" value="NZ_CP016617.1"/>
</dbReference>
<feature type="domain" description="Thioredoxin" evidence="6">
    <location>
        <begin position="29"/>
        <end position="194"/>
    </location>
</feature>
<gene>
    <name evidence="7" type="ORF">BB934_28635</name>
</gene>
<organism evidence="7">
    <name type="scientific">Microvirga ossetica</name>
    <dbReference type="NCBI Taxonomy" id="1882682"/>
    <lineage>
        <taxon>Bacteria</taxon>
        <taxon>Pseudomonadati</taxon>
        <taxon>Pseudomonadota</taxon>
        <taxon>Alphaproteobacteria</taxon>
        <taxon>Hyphomicrobiales</taxon>
        <taxon>Methylobacteriaceae</taxon>
        <taxon>Microvirga</taxon>
    </lineage>
</organism>
<dbReference type="SUPFAM" id="SSF52833">
    <property type="entry name" value="Thioredoxin-like"/>
    <property type="match status" value="1"/>
</dbReference>
<dbReference type="AlphaFoldDB" id="A0A1B2ER52"/>
<keyword evidence="4" id="KW-1015">Disulfide bond</keyword>
<dbReference type="KEGG" id="moc:BB934_28635"/>
<name>A0A1B2ER52_9HYPH</name>
<dbReference type="OrthoDB" id="5296507at2"/>
<feature type="binding site" evidence="3">
    <location>
        <position position="155"/>
    </location>
    <ligand>
        <name>Cu cation</name>
        <dbReference type="ChEBI" id="CHEBI:23378"/>
    </ligand>
</feature>
<dbReference type="PANTHER" id="PTHR12151:SF25">
    <property type="entry name" value="LINALOOL DEHYDRATASE_ISOMERASE DOMAIN-CONTAINING PROTEIN"/>
    <property type="match status" value="1"/>
</dbReference>
<reference evidence="7" key="1">
    <citation type="submission" date="2016-07" db="EMBL/GenBank/DDBJ databases">
        <title>Microvirga ossetica sp. nov. a new species of rhizobia isolated from root nodules of the legume species Vicia alpestris Steven originated from North Ossetia region in the Caucasus.</title>
        <authorList>
            <person name="Safronova V.I."/>
            <person name="Kuznetsova I.G."/>
            <person name="Sazanova A.L."/>
            <person name="Belimov A."/>
            <person name="Andronov E."/>
            <person name="Osledkin Y.S."/>
            <person name="Onishchuk O.P."/>
            <person name="Kurchak O.N."/>
            <person name="Shaposhnikov A.I."/>
            <person name="Willems A."/>
            <person name="Tikhonovich I.A."/>
        </authorList>
    </citation>
    <scope>NUCLEOTIDE SEQUENCE [LARGE SCALE GENOMIC DNA]</scope>
    <source>
        <strain evidence="7">V5/3M</strain>
        <plasmid evidence="7">unnamed1</plasmid>
    </source>
</reference>
<keyword evidence="5" id="KW-0732">Signal</keyword>
<evidence type="ECO:0000313" key="7">
    <source>
        <dbReference type="EMBL" id="ANY82292.1"/>
    </source>
</evidence>
<dbReference type="EMBL" id="CP016617">
    <property type="protein sequence ID" value="ANY82292.1"/>
    <property type="molecule type" value="Genomic_DNA"/>
</dbReference>
<proteinExistence type="inferred from homology"/>
<evidence type="ECO:0000259" key="6">
    <source>
        <dbReference type="PROSITE" id="PS51352"/>
    </source>
</evidence>
<dbReference type="InterPro" id="IPR003782">
    <property type="entry name" value="SCO1/SenC"/>
</dbReference>
<sequence>MSGRLASLLLAALLSCPAQSHDAPHNQRLPVIRTAPDFTLTSQDGNRVSLHDFRGKAVAVTFIFASCTDTCPLLTDNMARVQDKLGSVFGSKVAFVSITVDPERDTPEALKQYAQNFGANLKGWAFLTGDPVVIREVERKYGVFAKKTASGDIDHTFLTSLIDPKGNLRVQYLGVRFDLEEFRGDLLKLLDEAE</sequence>
<dbReference type="PANTHER" id="PTHR12151">
    <property type="entry name" value="ELECTRON TRANSPORT PROTIN SCO1/SENC FAMILY MEMBER"/>
    <property type="match status" value="1"/>
</dbReference>
<evidence type="ECO:0000256" key="3">
    <source>
        <dbReference type="PIRSR" id="PIRSR603782-1"/>
    </source>
</evidence>